<dbReference type="Pfam" id="PF08709">
    <property type="entry name" value="Ins145_P3_rec"/>
    <property type="match status" value="1"/>
</dbReference>
<feature type="domain" description="Bro-N" evidence="4">
    <location>
        <begin position="1457"/>
        <end position="1584"/>
    </location>
</feature>
<evidence type="ECO:0000259" key="4">
    <source>
        <dbReference type="PROSITE" id="PS51750"/>
    </source>
</evidence>
<feature type="transmembrane region" description="Helical" evidence="2">
    <location>
        <begin position="2392"/>
        <end position="2409"/>
    </location>
</feature>
<organism evidence="5 6">
    <name type="scientific">Pseudocohnilembus persalinus</name>
    <name type="common">Ciliate</name>
    <dbReference type="NCBI Taxonomy" id="266149"/>
    <lineage>
        <taxon>Eukaryota</taxon>
        <taxon>Sar</taxon>
        <taxon>Alveolata</taxon>
        <taxon>Ciliophora</taxon>
        <taxon>Intramacronucleata</taxon>
        <taxon>Oligohymenophorea</taxon>
        <taxon>Scuticociliatia</taxon>
        <taxon>Philasterida</taxon>
        <taxon>Pseudocohnilembidae</taxon>
        <taxon>Pseudocohnilembus</taxon>
    </lineage>
</organism>
<name>A0A0V0QZC4_PSEPJ</name>
<dbReference type="PANTHER" id="PTHR13715:SF99">
    <property type="entry name" value="INOSITOL 1,4,5-TRISPHOSPHATE RECEPTOR-LIKE PROTEIN A"/>
    <property type="match status" value="1"/>
</dbReference>
<dbReference type="OrthoDB" id="300855at2759"/>
<dbReference type="Pfam" id="PF08454">
    <property type="entry name" value="RIH_assoc"/>
    <property type="match status" value="1"/>
</dbReference>
<dbReference type="Proteomes" id="UP000054937">
    <property type="component" value="Unassembled WGS sequence"/>
</dbReference>
<dbReference type="InterPro" id="IPR036300">
    <property type="entry name" value="MIR_dom_sf"/>
</dbReference>
<feature type="domain" description="MIR" evidence="3">
    <location>
        <begin position="344"/>
        <end position="394"/>
    </location>
</feature>
<keyword evidence="6" id="KW-1185">Reference proteome</keyword>
<accession>A0A0V0QZC4</accession>
<dbReference type="InterPro" id="IPR003497">
    <property type="entry name" value="BRO_N_domain"/>
</dbReference>
<keyword evidence="2" id="KW-0472">Membrane</keyword>
<dbReference type="InterPro" id="IPR015925">
    <property type="entry name" value="Ryanodine_IP3_receptor"/>
</dbReference>
<proteinExistence type="predicted"/>
<dbReference type="InParanoid" id="A0A0V0QZC4"/>
<feature type="transmembrane region" description="Helical" evidence="2">
    <location>
        <begin position="2366"/>
        <end position="2386"/>
    </location>
</feature>
<dbReference type="PROSITE" id="PS50919">
    <property type="entry name" value="MIR"/>
    <property type="match status" value="1"/>
</dbReference>
<evidence type="ECO:0000256" key="1">
    <source>
        <dbReference type="ARBA" id="ARBA00022737"/>
    </source>
</evidence>
<gene>
    <name evidence="5" type="ORF">PPERSA_03241</name>
</gene>
<feature type="transmembrane region" description="Helical" evidence="2">
    <location>
        <begin position="2430"/>
        <end position="2448"/>
    </location>
</feature>
<dbReference type="SUPFAM" id="SSF82109">
    <property type="entry name" value="MIR domain"/>
    <property type="match status" value="1"/>
</dbReference>
<feature type="transmembrane region" description="Helical" evidence="2">
    <location>
        <begin position="2502"/>
        <end position="2522"/>
    </location>
</feature>
<dbReference type="InterPro" id="IPR013662">
    <property type="entry name" value="RIH_assoc-dom"/>
</dbReference>
<dbReference type="EMBL" id="LDAU01000083">
    <property type="protein sequence ID" value="KRX07408.1"/>
    <property type="molecule type" value="Genomic_DNA"/>
</dbReference>
<evidence type="ECO:0000313" key="6">
    <source>
        <dbReference type="Proteomes" id="UP000054937"/>
    </source>
</evidence>
<reference evidence="5 6" key="1">
    <citation type="journal article" date="2015" name="Sci. Rep.">
        <title>Genome of the facultative scuticociliatosis pathogen Pseudocohnilembus persalinus provides insight into its virulence through horizontal gene transfer.</title>
        <authorList>
            <person name="Xiong J."/>
            <person name="Wang G."/>
            <person name="Cheng J."/>
            <person name="Tian M."/>
            <person name="Pan X."/>
            <person name="Warren A."/>
            <person name="Jiang C."/>
            <person name="Yuan D."/>
            <person name="Miao W."/>
        </authorList>
    </citation>
    <scope>NUCLEOTIDE SEQUENCE [LARGE SCALE GENOMIC DNA]</scope>
    <source>
        <strain evidence="5">36N120E</strain>
    </source>
</reference>
<dbReference type="Gene3D" id="2.80.10.50">
    <property type="match status" value="2"/>
</dbReference>
<sequence length="2619" mass="311211">MQKKTEKLKFGDILCIRLAKDEFYFSSPGFVSSDVELTKSFAVLKEDFQQSLFQIIPPLGFQTLQHTQSQQIKENQKSIINMDNQQTLEKIADELIEQGNVKNMNKGVELTYHQDFLLQHVSSKKILSVKESDTGSYNLTLEMIPSIDFTLNIMEFYKFRNNKENNISYNEKVLIKLALFKERYKSFYFDISDQAFANLQNVNNIDQEEIVFNVEDTRFTPVIFEIYESALDSDKQQDKIKAGDVVCIDHLKSQGNLYLNKQMHLLEKNKEILNQLNKKQQDRELYNNSSDLIDDSKNIYNFETEQVQQDKKEIEECSVKIMQAQKFKNCDGHWIVEKLKINQGGPIGWGEKFRLKNLENGKYLAFNQEDNNGLQDIKLQDQADENTEFFLEDEKGQLVNDNLLGIDYNETFSIQRQDKNDKEQFQAAEVYFDNISSNLNIRISRENLQVESFKFLKSTFQNSWELRFIKDCQNQLQKAIIQFYKFSNTNFTVSVQTKQCLDIVQELIQKIKDFIYSEGFYSGHFFNQQTLNEKRVGLFVASEIHDLIYLLIDSIFPNENCLKRIIKYGKSPENHENFENNNNLLTNNNDIITQTSMNENQITQSNNINLLTNNPLKTESQVQTNRKSSLKRNLLTKTQTAVSLLQKSQQQDETFNNVALVKQLKIETGEQLFPRNQIAKQFIQIVEGCYELLSHLMSSNNFPNENLKDYLNLIIQHTGYNLDIWFCLNRILSKFQDIDEILPRNLSYQIEKHNIFKAQNFSYLHLILTNCQYKSVLADLYLYLYIDVNPRSHHMTWETKIQNQRMEMISQKEKIESQNNIQGEDDFERHLFLIDEDMKVVQSEEIDHQYNPSDWVKVFKGYLLEFFEDTFQQDRYKQLVNKPGYYNYVLSMIKILTNLITLKEFDISDPDCEEDDQILKWIFHFLQELDDKNHKQFNLRSKAIKQGFGQSFSKPHLKTLQMDFQSNNNDSQLISSLKGLILDIYELKVRILQDQTIDSFMDHTFEYIHNNVKKIVDPTNYENISEQRLVKNDFLNQKAEEKCEIYALNNFIDFSQKELKIKESIQNGEEFEICSNEFLQMLFQQFQQSTEFELDFKLLKLIFFIGNRKSEFIKQLKKTQFIIQEERRSEFLNLNKKVEKMRQLQQRSSTWIQVKEKLQKKIAQTYLSHLVDIITMLENDYELMHHSQEQSTDDLLYITQKSLSSLNLQQVILEMIKENMTLNNIDYTEQQLIDSIYTNSFKLLRLMVKDNRSIKQEFINYMPLLMKLMKKKEYGQTQLVIDIYSNDLYTQQQISENMIDLFVHQIEKKVQQNVIDPSALRFFFKVISYQGDVIENNIKMIIDNIFFTKRAYLFFGMELKESQPKTQQNNNNKINNQHQFPSIGNQDKSLIQQKFQYRFKVTNNIQDECSYIYQANAFLTTREILMNSGNQRARFQQVLQTILDLDYLLYVAKEDSHNFFKQTSELNFKIQVFKIELLKLIQDVYLSSQDLSNRIFKYEGLQKFLGTQVKLMNSIDNQELQQLSKYLKMLRDSAKKAQKQQPYQIFIQTFYKRQKIKGTDMVYEQYEFINYIFDVLLPMMTSIKKALILKAQQIQESQQYMSLNDFLDKKGWGVLEDFADSFIIFFEEQIDQEDQIKYSKIYKNVLMEFKTIFQRTKPNIVYKNEEIKYKDINLIIEEEIEQNLNARQNFKTANISKNLPELRNILCLSRERYDSESFKNILVHILTNPQINQELVVDESIEMVSLLRQHMNLEEEVENNIQNENERKNKPQMNSRIIIDNLLKFIEIGISFMQNHEEVRKTVKEAIQLLCDLTESYEDEKELQKIQNYIFDSSLGRILMNAFGRRENYFDELLIGQILRLVIALTRNGNSDIQNKLIQMFKQNSKIEYLVNFIDQCIKGEIIRIENMNQNPYMKKYVILNQISYNYDKSDRHAINHCYNFIQSLNQNHFKPFQIFWRNQSHCNNSYDITDSLVKLIDTIVRYQFNKDNHSDDMMADSNYKNTINMNAYQKEMLKESLETILSLIQGKSIENKLKVLQSSLIENFKEIIKVNEFKIKQNQNILRTGRDELVQIRLLLQEFYEGILQEEDVVLIKNLCFEIMEHLTEDDNQLNENVLGYAFQIFLLIKDYDETNRILKACHISKKQALIDLKFYNAYMFFHKNTGSIELINENNQLQEITFAYLPHFNALNKDIQNEFEDKINRDSSQSKMISLMNLAKPFNQKLLNEQQFIDAASTNKLFKAAILLSQNQPYLRGFNFCLAILDNIYLLAILAPKTLSNGQVDLKEFSDGRALDDVFFQITLWVQNIIVFLLFFFFIIQNKSYIKWLINEQQKKEEIIPVDQNQVNVLQGVQKQKRQLGKFSKFKIWFNYWCTNQSVAYFMFFTPVLLLSNFYHELFVTLLLLDFLFRFPETQNVFKAFWAPKWKLLTNICLYLLFMYYFAILAYMTLQDYYYGTCENLLSCFSVIFDNAQKQRIAKLYATLTNYQEQKPAYLMDREDLFDFFFMLFVVSCIWTWTFTSLIIESYGNLRRAANTKQKDIQHVCLVCTLPREKVTKLCSYGFDKHQMGEHNQWNYLRYMASLFYKNSEQFTSTEKYVYEMIQKQNIHWFPIEKSTKFTKH</sequence>
<protein>
    <submittedName>
        <fullName evidence="5">MIR motif</fullName>
    </submittedName>
</protein>
<evidence type="ECO:0000313" key="5">
    <source>
        <dbReference type="EMBL" id="KRX07408.1"/>
    </source>
</evidence>
<dbReference type="Pfam" id="PF02815">
    <property type="entry name" value="MIR"/>
    <property type="match status" value="1"/>
</dbReference>
<dbReference type="InterPro" id="IPR016093">
    <property type="entry name" value="MIR_motif"/>
</dbReference>
<keyword evidence="1" id="KW-0677">Repeat</keyword>
<keyword evidence="2" id="KW-1133">Transmembrane helix</keyword>
<comment type="caution">
    <text evidence="5">The sequence shown here is derived from an EMBL/GenBank/DDBJ whole genome shotgun (WGS) entry which is preliminary data.</text>
</comment>
<dbReference type="GO" id="GO:0006816">
    <property type="term" value="P:calcium ion transport"/>
    <property type="evidence" value="ECO:0007669"/>
    <property type="project" value="InterPro"/>
</dbReference>
<dbReference type="PROSITE" id="PS51750">
    <property type="entry name" value="BRO_N"/>
    <property type="match status" value="1"/>
</dbReference>
<evidence type="ECO:0000259" key="3">
    <source>
        <dbReference type="PROSITE" id="PS50919"/>
    </source>
</evidence>
<keyword evidence="2" id="KW-0812">Transmembrane</keyword>
<feature type="transmembrane region" description="Helical" evidence="2">
    <location>
        <begin position="2296"/>
        <end position="2318"/>
    </location>
</feature>
<dbReference type="PANTHER" id="PTHR13715">
    <property type="entry name" value="RYANODINE RECEPTOR AND IP3 RECEPTOR"/>
    <property type="match status" value="1"/>
</dbReference>
<dbReference type="InterPro" id="IPR014821">
    <property type="entry name" value="Ins145_P3_rcpt"/>
</dbReference>
<evidence type="ECO:0000256" key="2">
    <source>
        <dbReference type="SAM" id="Phobius"/>
    </source>
</evidence>